<dbReference type="InterPro" id="IPR001412">
    <property type="entry name" value="aa-tRNA-synth_I_CS"/>
</dbReference>
<dbReference type="SUPFAM" id="SSF50677">
    <property type="entry name" value="ValRS/IleRS/LeuRS editing domain"/>
    <property type="match status" value="1"/>
</dbReference>
<sequence length="845" mass="95943">MDQKHQNIEKKWQEIWNESGVFKTKEDYSLKKYYVLEMFPYPSGRLHMGHLRNYAIGDVTARYKRAMGYNVLYPMGWDAFGLPAENAAIENKTHPGKWTYQNIANMKVEMASIGLSYDWSREIATCSLEYYQHEQKIFLDFLKNALAYRKESIVNWDPIDQTVLANEQVIDGRGWRSGALVEQKKLNQWFLKISDFADDLLGCLDNLPNWPSNVKLMQEKWIGRSTGAKVNFEIVDRNDKIEIFTTRVDTLFGASFIAIAPDHKLSLELAENNPKLQEFIKETALIGTTEELIEKAEKKGFDTGLRVSHPFDKNITLPIYVANFVLMSYGSGAIFGCPAHDMRDMEFARKYNLAIKQVVKPIDDSIFDGSTPYTGDGILINSDFLNGLKVEDAKEKAIEQIEKIGAGTKTINYRLRDWGISRQRYWGCPIPIIHCDSCGAVPVADCDLPVILPEDVSFEKTGNPLDHHPTWKHVKCPKCSRDALRETDTFDTFFESSWYFARFCSPNSKEVIDRDACNHFLPVDQYIGGVEHAVLHLLYARFFTKAMEKCGYFKLKEPFSALLTQGMVCKETYKDSSGAWLYPEDVITSDDGAKLDKMGNKVTVGRVEKMSKSKKNVIEPASIVNKYGADTARLFVLSDSPPERDIEWSDAGVEGCFRYINKISKTIENFIENSKTSTSALDKDNPLYKLMHKTISLVSEDLNRFHFNRAIARIREFSNAIFDIIAKDDRKDDATIKEAVKNLLILLSPFVPHIAEELWNNMGEKELLIKTSWPSADPKYIADDEVTIAVQVNGKLRATFTIGVDAAREIVEQKAMDLAPIASLLAGNQVKKVIIVPNKIVNIVL</sequence>
<evidence type="ECO:0000259" key="12">
    <source>
        <dbReference type="Pfam" id="PF08264"/>
    </source>
</evidence>
<keyword evidence="3 9" id="KW-0436">Ligase</keyword>
<evidence type="ECO:0000313" key="15">
    <source>
        <dbReference type="EMBL" id="KKB96580.1"/>
    </source>
</evidence>
<keyword evidence="7 9" id="KW-0030">Aminoacyl-tRNA synthetase</keyword>
<dbReference type="SUPFAM" id="SSF52374">
    <property type="entry name" value="Nucleotidylyl transferase"/>
    <property type="match status" value="1"/>
</dbReference>
<dbReference type="PROSITE" id="PS00178">
    <property type="entry name" value="AA_TRNA_LIGASE_I"/>
    <property type="match status" value="1"/>
</dbReference>
<reference evidence="15 16" key="1">
    <citation type="submission" date="2015-02" db="EMBL/GenBank/DDBJ databases">
        <title>Single cell genomics of a rare environmental alphaproteobacterium provides unique insights into Rickettsiaceae evolution.</title>
        <authorList>
            <person name="Martijn J."/>
            <person name="Schulz F."/>
            <person name="Zaremba-Niedzwiedzka K."/>
            <person name="Viklund J."/>
            <person name="Stepanauskas R."/>
            <person name="Andersson S.G.E."/>
            <person name="Horn M."/>
            <person name="Guy L."/>
            <person name="Ettema T.J.G."/>
        </authorList>
    </citation>
    <scope>NUCLEOTIDE SEQUENCE [LARGE SCALE GENOMIC DNA]</scope>
    <source>
        <strain evidence="15 16">SCGC AAA041-L04</strain>
    </source>
</reference>
<dbReference type="GO" id="GO:0004823">
    <property type="term" value="F:leucine-tRNA ligase activity"/>
    <property type="evidence" value="ECO:0007669"/>
    <property type="project" value="UniProtKB-UniRule"/>
</dbReference>
<name>A0A0F5MP64_9RICK</name>
<evidence type="ECO:0000259" key="11">
    <source>
        <dbReference type="Pfam" id="PF00133"/>
    </source>
</evidence>
<keyword evidence="5 9" id="KW-0067">ATP-binding</keyword>
<comment type="catalytic activity">
    <reaction evidence="8 9">
        <text>tRNA(Leu) + L-leucine + ATP = L-leucyl-tRNA(Leu) + AMP + diphosphate</text>
        <dbReference type="Rhea" id="RHEA:11688"/>
        <dbReference type="Rhea" id="RHEA-COMP:9613"/>
        <dbReference type="Rhea" id="RHEA-COMP:9622"/>
        <dbReference type="ChEBI" id="CHEBI:30616"/>
        <dbReference type="ChEBI" id="CHEBI:33019"/>
        <dbReference type="ChEBI" id="CHEBI:57427"/>
        <dbReference type="ChEBI" id="CHEBI:78442"/>
        <dbReference type="ChEBI" id="CHEBI:78494"/>
        <dbReference type="ChEBI" id="CHEBI:456215"/>
        <dbReference type="EC" id="6.1.1.4"/>
    </reaction>
</comment>
<dbReference type="EC" id="6.1.1.4" evidence="9"/>
<dbReference type="InterPro" id="IPR002302">
    <property type="entry name" value="Leu-tRNA-ligase"/>
</dbReference>
<evidence type="ECO:0000259" key="14">
    <source>
        <dbReference type="Pfam" id="PF13603"/>
    </source>
</evidence>
<keyword evidence="16" id="KW-1185">Reference proteome</keyword>
<dbReference type="InterPro" id="IPR002300">
    <property type="entry name" value="aa-tRNA-synth_Ia"/>
</dbReference>
<keyword evidence="6 9" id="KW-0648">Protein biosynthesis</keyword>
<dbReference type="GO" id="GO:0002161">
    <property type="term" value="F:aminoacyl-tRNA deacylase activity"/>
    <property type="evidence" value="ECO:0007669"/>
    <property type="project" value="InterPro"/>
</dbReference>
<accession>A0A0F5MP64</accession>
<dbReference type="Proteomes" id="UP000033358">
    <property type="component" value="Unassembled WGS sequence"/>
</dbReference>
<organism evidence="15 16">
    <name type="scientific">Candidatus Arcanibacter lacustris</name>
    <dbReference type="NCBI Taxonomy" id="1607817"/>
    <lineage>
        <taxon>Bacteria</taxon>
        <taxon>Pseudomonadati</taxon>
        <taxon>Pseudomonadota</taxon>
        <taxon>Alphaproteobacteria</taxon>
        <taxon>Rickettsiales</taxon>
        <taxon>Candidatus Arcanibacter</taxon>
    </lineage>
</organism>
<evidence type="ECO:0000313" key="16">
    <source>
        <dbReference type="Proteomes" id="UP000033358"/>
    </source>
</evidence>
<feature type="short sequence motif" description="'HIGH' region" evidence="9">
    <location>
        <begin position="40"/>
        <end position="50"/>
    </location>
</feature>
<evidence type="ECO:0000256" key="5">
    <source>
        <dbReference type="ARBA" id="ARBA00022840"/>
    </source>
</evidence>
<proteinExistence type="inferred from homology"/>
<dbReference type="Pfam" id="PF13603">
    <property type="entry name" value="tRNA-synt_1_2"/>
    <property type="match status" value="1"/>
</dbReference>
<feature type="domain" description="Methionyl/Valyl/Leucyl/Isoleucyl-tRNA synthetase anticodon-binding" evidence="12">
    <location>
        <begin position="687"/>
        <end position="807"/>
    </location>
</feature>
<evidence type="ECO:0000256" key="1">
    <source>
        <dbReference type="ARBA" id="ARBA00005594"/>
    </source>
</evidence>
<dbReference type="FunFam" id="1.10.730.10:FF:000002">
    <property type="entry name" value="Leucine--tRNA ligase"/>
    <property type="match status" value="1"/>
</dbReference>
<evidence type="ECO:0000256" key="8">
    <source>
        <dbReference type="ARBA" id="ARBA00047469"/>
    </source>
</evidence>
<dbReference type="FunFam" id="3.40.50.620:FF:000056">
    <property type="entry name" value="Leucine--tRNA ligase"/>
    <property type="match status" value="1"/>
</dbReference>
<dbReference type="NCBIfam" id="TIGR00396">
    <property type="entry name" value="leuS_bact"/>
    <property type="match status" value="1"/>
</dbReference>
<dbReference type="Pfam" id="PF08264">
    <property type="entry name" value="Anticodon_1"/>
    <property type="match status" value="1"/>
</dbReference>
<dbReference type="InterPro" id="IPR009080">
    <property type="entry name" value="tRNAsynth_Ia_anticodon-bd"/>
</dbReference>
<evidence type="ECO:0000256" key="6">
    <source>
        <dbReference type="ARBA" id="ARBA00022917"/>
    </source>
</evidence>
<dbReference type="Gene3D" id="1.10.730.10">
    <property type="entry name" value="Isoleucyl-tRNA Synthetase, Domain 1"/>
    <property type="match status" value="2"/>
</dbReference>
<feature type="domain" description="Aminoacyl-tRNA synthetase class Ia" evidence="11">
    <location>
        <begin position="608"/>
        <end position="649"/>
    </location>
</feature>
<dbReference type="Pfam" id="PF09334">
    <property type="entry name" value="tRNA-synt_1g"/>
    <property type="match status" value="1"/>
</dbReference>
<dbReference type="GO" id="GO:0006429">
    <property type="term" value="P:leucyl-tRNA aminoacylation"/>
    <property type="evidence" value="ECO:0007669"/>
    <property type="project" value="UniProtKB-UniRule"/>
</dbReference>
<evidence type="ECO:0000259" key="13">
    <source>
        <dbReference type="Pfam" id="PF09334"/>
    </source>
</evidence>
<dbReference type="PRINTS" id="PR00985">
    <property type="entry name" value="TRNASYNTHLEU"/>
</dbReference>
<feature type="domain" description="Leucyl-tRNA synthetase editing" evidence="14">
    <location>
        <begin position="220"/>
        <end position="401"/>
    </location>
</feature>
<dbReference type="FunFam" id="3.40.50.620:FF:000003">
    <property type="entry name" value="Leucine--tRNA ligase"/>
    <property type="match status" value="1"/>
</dbReference>
<dbReference type="GO" id="GO:0005524">
    <property type="term" value="F:ATP binding"/>
    <property type="evidence" value="ECO:0007669"/>
    <property type="project" value="UniProtKB-UniRule"/>
</dbReference>
<evidence type="ECO:0000256" key="9">
    <source>
        <dbReference type="HAMAP-Rule" id="MF_00049"/>
    </source>
</evidence>
<evidence type="ECO:0000256" key="3">
    <source>
        <dbReference type="ARBA" id="ARBA00022598"/>
    </source>
</evidence>
<dbReference type="InterPro" id="IPR015413">
    <property type="entry name" value="Methionyl/Leucyl_tRNA_Synth"/>
</dbReference>
<comment type="caution">
    <text evidence="15">The sequence shown here is derived from an EMBL/GenBank/DDBJ whole genome shotgun (WGS) entry which is preliminary data.</text>
</comment>
<evidence type="ECO:0000256" key="4">
    <source>
        <dbReference type="ARBA" id="ARBA00022741"/>
    </source>
</evidence>
<dbReference type="SUPFAM" id="SSF47323">
    <property type="entry name" value="Anticodon-binding domain of a subclass of class I aminoacyl-tRNA synthetases"/>
    <property type="match status" value="1"/>
</dbReference>
<feature type="binding site" evidence="9">
    <location>
        <position position="612"/>
    </location>
    <ligand>
        <name>ATP</name>
        <dbReference type="ChEBI" id="CHEBI:30616"/>
    </ligand>
</feature>
<dbReference type="InterPro" id="IPR009008">
    <property type="entry name" value="Val/Leu/Ile-tRNA-synth_edit"/>
</dbReference>
<evidence type="ECO:0000256" key="2">
    <source>
        <dbReference type="ARBA" id="ARBA00022490"/>
    </source>
</evidence>
<dbReference type="EMBL" id="JYHA01000051">
    <property type="protein sequence ID" value="KKB96580.1"/>
    <property type="molecule type" value="Genomic_DNA"/>
</dbReference>
<gene>
    <name evidence="9 15" type="primary">leuS</name>
    <name evidence="15" type="ORF">SZ25_00323</name>
</gene>
<keyword evidence="4 9" id="KW-0547">Nucleotide-binding</keyword>
<feature type="domain" description="Methionyl/Leucyl tRNA synthetase" evidence="13">
    <location>
        <begin position="35"/>
        <end position="169"/>
    </location>
</feature>
<feature type="short sequence motif" description="'KMSKS' region" evidence="9">
    <location>
        <begin position="609"/>
        <end position="613"/>
    </location>
</feature>
<comment type="similarity">
    <text evidence="1 9 10">Belongs to the class-I aminoacyl-tRNA synthetase family.</text>
</comment>
<evidence type="ECO:0000256" key="10">
    <source>
        <dbReference type="RuleBase" id="RU363035"/>
    </source>
</evidence>
<dbReference type="InterPro" id="IPR013155">
    <property type="entry name" value="M/V/L/I-tRNA-synth_anticd-bd"/>
</dbReference>
<dbReference type="Pfam" id="PF00133">
    <property type="entry name" value="tRNA-synt_1"/>
    <property type="match status" value="2"/>
</dbReference>
<feature type="domain" description="Aminoacyl-tRNA synthetase class Ia" evidence="11">
    <location>
        <begin position="415"/>
        <end position="586"/>
    </location>
</feature>
<dbReference type="HAMAP" id="MF_00049_B">
    <property type="entry name" value="Leu_tRNA_synth_B"/>
    <property type="match status" value="1"/>
</dbReference>
<dbReference type="InterPro" id="IPR025709">
    <property type="entry name" value="Leu_tRNA-synth_edit"/>
</dbReference>
<dbReference type="CDD" id="cd07958">
    <property type="entry name" value="Anticodon_Ia_Leu_BEm"/>
    <property type="match status" value="1"/>
</dbReference>
<evidence type="ECO:0000256" key="7">
    <source>
        <dbReference type="ARBA" id="ARBA00023146"/>
    </source>
</evidence>
<dbReference type="CDD" id="cd00812">
    <property type="entry name" value="LeuRS_core"/>
    <property type="match status" value="1"/>
</dbReference>
<dbReference type="Gene3D" id="3.40.50.620">
    <property type="entry name" value="HUPs"/>
    <property type="match status" value="2"/>
</dbReference>
<keyword evidence="2 9" id="KW-0963">Cytoplasm</keyword>
<dbReference type="InterPro" id="IPR014729">
    <property type="entry name" value="Rossmann-like_a/b/a_fold"/>
</dbReference>
<protein>
    <recommendedName>
        <fullName evidence="9">Leucine--tRNA ligase</fullName>
        <ecNumber evidence="9">6.1.1.4</ecNumber>
    </recommendedName>
    <alternativeName>
        <fullName evidence="9">Leucyl-tRNA synthetase</fullName>
        <shortName evidence="9">LeuRS</shortName>
    </alternativeName>
</protein>
<dbReference type="PANTHER" id="PTHR43740:SF2">
    <property type="entry name" value="LEUCINE--TRNA LIGASE, MITOCHONDRIAL"/>
    <property type="match status" value="1"/>
</dbReference>
<dbReference type="PANTHER" id="PTHR43740">
    <property type="entry name" value="LEUCYL-TRNA SYNTHETASE"/>
    <property type="match status" value="1"/>
</dbReference>
<dbReference type="AlphaFoldDB" id="A0A0F5MP64"/>
<dbReference type="PATRIC" id="fig|1607817.3.peg.321"/>
<dbReference type="GO" id="GO:0005829">
    <property type="term" value="C:cytosol"/>
    <property type="evidence" value="ECO:0007669"/>
    <property type="project" value="TreeGrafter"/>
</dbReference>
<comment type="subcellular location">
    <subcellularLocation>
        <location evidence="9">Cytoplasm</location>
    </subcellularLocation>
</comment>